<reference evidence="6 7" key="1">
    <citation type="submission" date="2014-01" db="EMBL/GenBank/DDBJ databases">
        <title>Plasmidome dynamics in the species complex Clostridium novyi sensu lato converts strains of independent lineages into distinctly different pathogens.</title>
        <authorList>
            <person name="Skarin H."/>
            <person name="Segerman B."/>
        </authorList>
    </citation>
    <scope>NUCLEOTIDE SEQUENCE [LARGE SCALE GENOMIC DNA]</scope>
    <source>
        <strain evidence="6 7">4552</strain>
    </source>
</reference>
<dbReference type="InterPro" id="IPR045943">
    <property type="entry name" value="DUF6363"/>
</dbReference>
<evidence type="ECO:0000256" key="2">
    <source>
        <dbReference type="ARBA" id="ARBA00022963"/>
    </source>
</evidence>
<keyword evidence="1 4" id="KW-0378">Hydrolase</keyword>
<evidence type="ECO:0000259" key="5">
    <source>
        <dbReference type="PROSITE" id="PS51635"/>
    </source>
</evidence>
<dbReference type="Pfam" id="PF19890">
    <property type="entry name" value="DUF6363"/>
    <property type="match status" value="1"/>
</dbReference>
<dbReference type="PANTHER" id="PTHR14226">
    <property type="entry name" value="NEUROPATHY TARGET ESTERASE/SWISS CHEESE D.MELANOGASTER"/>
    <property type="match status" value="1"/>
</dbReference>
<accession>A0A0A0I3E5</accession>
<evidence type="ECO:0000256" key="4">
    <source>
        <dbReference type="PROSITE-ProRule" id="PRU01161"/>
    </source>
</evidence>
<feature type="short sequence motif" description="GXSXG" evidence="4">
    <location>
        <begin position="37"/>
        <end position="41"/>
    </location>
</feature>
<dbReference type="InterPro" id="IPR002641">
    <property type="entry name" value="PNPLA_dom"/>
</dbReference>
<gene>
    <name evidence="6" type="ORF">Z968_09300</name>
</gene>
<feature type="short sequence motif" description="DGA/G" evidence="4">
    <location>
        <begin position="159"/>
        <end position="161"/>
    </location>
</feature>
<dbReference type="GO" id="GO:0016042">
    <property type="term" value="P:lipid catabolic process"/>
    <property type="evidence" value="ECO:0007669"/>
    <property type="project" value="UniProtKB-UniRule"/>
</dbReference>
<evidence type="ECO:0000256" key="3">
    <source>
        <dbReference type="ARBA" id="ARBA00023098"/>
    </source>
</evidence>
<organism evidence="6 7">
    <name type="scientific">Clostridium novyi A str. 4552</name>
    <dbReference type="NCBI Taxonomy" id="1444289"/>
    <lineage>
        <taxon>Bacteria</taxon>
        <taxon>Bacillati</taxon>
        <taxon>Bacillota</taxon>
        <taxon>Clostridia</taxon>
        <taxon>Eubacteriales</taxon>
        <taxon>Clostridiaceae</taxon>
        <taxon>Clostridium</taxon>
    </lineage>
</organism>
<comment type="caution">
    <text evidence="6">The sequence shown here is derived from an EMBL/GenBank/DDBJ whole genome shotgun (WGS) entry which is preliminary data.</text>
</comment>
<feature type="domain" description="PNPLA" evidence="5">
    <location>
        <begin position="6"/>
        <end position="172"/>
    </location>
</feature>
<dbReference type="Proteomes" id="UP000030012">
    <property type="component" value="Unassembled WGS sequence"/>
</dbReference>
<name>A0A0A0I3E5_CLONO</name>
<keyword evidence="2 4" id="KW-0442">Lipid degradation</keyword>
<dbReference type="InterPro" id="IPR050301">
    <property type="entry name" value="NTE"/>
</dbReference>
<sequence>MDNIGLVLEGGGMRGIYTSGVLDFLMEKNIYIPYVIGVSAGACNASSYVSKQRYRSRDVNLKYIKDPRYIGIKNLILEKSIFSIKFLYDEVPNKLEPFDYEQFKKSTQKFMIGATNCKTGEIVYFEKNQCKDILKVIRASSSLPLVTPIVNLNGEPYLDGGISDSIPIKKAMEDGYTKNIVVLTRPKEYRKEPIKYKRIIRFKYKKYPKLINKILNRYKEYNKTLDYIDELEEKGQIIVIRPSKDLKVDRLEKKVDKLEALYNLGYEDTKKVYDDIKNLFKEQK</sequence>
<dbReference type="InterPro" id="IPR037483">
    <property type="entry name" value="YjjU-like"/>
</dbReference>
<dbReference type="EMBL" id="JENJ01000042">
    <property type="protein sequence ID" value="KGM95312.1"/>
    <property type="molecule type" value="Genomic_DNA"/>
</dbReference>
<dbReference type="AlphaFoldDB" id="A0A0A0I3E5"/>
<proteinExistence type="predicted"/>
<feature type="short sequence motif" description="GXGXXG" evidence="4">
    <location>
        <begin position="10"/>
        <end position="15"/>
    </location>
</feature>
<keyword evidence="3 4" id="KW-0443">Lipid metabolism</keyword>
<dbReference type="Pfam" id="PF01734">
    <property type="entry name" value="Patatin"/>
    <property type="match status" value="1"/>
</dbReference>
<evidence type="ECO:0000313" key="7">
    <source>
        <dbReference type="Proteomes" id="UP000030012"/>
    </source>
</evidence>
<dbReference type="PANTHER" id="PTHR14226:SF25">
    <property type="entry name" value="PHOSPHOESTERASE"/>
    <property type="match status" value="1"/>
</dbReference>
<dbReference type="OrthoDB" id="9802424at2"/>
<protein>
    <submittedName>
        <fullName evidence="6">Patatin</fullName>
    </submittedName>
</protein>
<evidence type="ECO:0000256" key="1">
    <source>
        <dbReference type="ARBA" id="ARBA00022801"/>
    </source>
</evidence>
<dbReference type="GO" id="GO:0016787">
    <property type="term" value="F:hydrolase activity"/>
    <property type="evidence" value="ECO:0007669"/>
    <property type="project" value="UniProtKB-UniRule"/>
</dbReference>
<feature type="active site" description="Proton acceptor" evidence="4">
    <location>
        <position position="159"/>
    </location>
</feature>
<dbReference type="RefSeq" id="WP_039255773.1">
    <property type="nucleotide sequence ID" value="NZ_JENJ01000042.1"/>
</dbReference>
<dbReference type="Gene3D" id="3.40.1090.10">
    <property type="entry name" value="Cytosolic phospholipase A2 catalytic domain"/>
    <property type="match status" value="2"/>
</dbReference>
<dbReference type="SUPFAM" id="SSF52151">
    <property type="entry name" value="FabD/lysophospholipase-like"/>
    <property type="match status" value="1"/>
</dbReference>
<dbReference type="PROSITE" id="PS51635">
    <property type="entry name" value="PNPLA"/>
    <property type="match status" value="1"/>
</dbReference>
<dbReference type="CDD" id="cd07208">
    <property type="entry name" value="Pat_hypo_Ecoli_yjju_like"/>
    <property type="match status" value="1"/>
</dbReference>
<dbReference type="InterPro" id="IPR016035">
    <property type="entry name" value="Acyl_Trfase/lysoPLipase"/>
</dbReference>
<feature type="active site" description="Nucleophile" evidence="4">
    <location>
        <position position="39"/>
    </location>
</feature>
<evidence type="ECO:0000313" key="6">
    <source>
        <dbReference type="EMBL" id="KGM95312.1"/>
    </source>
</evidence>